<evidence type="ECO:0000256" key="5">
    <source>
        <dbReference type="ARBA" id="ARBA00022737"/>
    </source>
</evidence>
<evidence type="ECO:0000256" key="8">
    <source>
        <dbReference type="SAM" id="SignalP"/>
    </source>
</evidence>
<feature type="region of interest" description="Disordered" evidence="7">
    <location>
        <begin position="1024"/>
        <end position="1075"/>
    </location>
</feature>
<evidence type="ECO:0000313" key="10">
    <source>
        <dbReference type="EMBL" id="MEQ2270459.1"/>
    </source>
</evidence>
<keyword evidence="3" id="KW-0272">Extracellular matrix</keyword>
<feature type="domain" description="Thrombospondin-like N-terminal" evidence="9">
    <location>
        <begin position="278"/>
        <end position="465"/>
    </location>
</feature>
<reference evidence="10 11" key="1">
    <citation type="submission" date="2021-06" db="EMBL/GenBank/DDBJ databases">
        <authorList>
            <person name="Palmer J.M."/>
        </authorList>
    </citation>
    <scope>NUCLEOTIDE SEQUENCE [LARGE SCALE GENOMIC DNA]</scope>
    <source>
        <strain evidence="10 11">XR_2019</strain>
        <tissue evidence="10">Muscle</tissue>
    </source>
</reference>
<dbReference type="InterPro" id="IPR016187">
    <property type="entry name" value="CTDL_fold"/>
</dbReference>
<feature type="compositionally biased region" description="Pro residues" evidence="7">
    <location>
        <begin position="254"/>
        <end position="264"/>
    </location>
</feature>
<dbReference type="InterPro" id="IPR016186">
    <property type="entry name" value="C-type_lectin-like/link_sf"/>
</dbReference>
<keyword evidence="2" id="KW-0964">Secreted</keyword>
<dbReference type="InterPro" id="IPR048287">
    <property type="entry name" value="TSPN-like_N"/>
</dbReference>
<evidence type="ECO:0000256" key="1">
    <source>
        <dbReference type="ARBA" id="ARBA00004498"/>
    </source>
</evidence>
<name>A0ABV0WN05_9TELE</name>
<dbReference type="Gene3D" id="3.40.1620.70">
    <property type="match status" value="1"/>
</dbReference>
<feature type="compositionally biased region" description="Polar residues" evidence="7">
    <location>
        <begin position="491"/>
        <end position="500"/>
    </location>
</feature>
<dbReference type="Proteomes" id="UP001444071">
    <property type="component" value="Unassembled WGS sequence"/>
</dbReference>
<sequence>MLQRFCLVQGLNWILCFISLAEESGVSLHQLIGDPPPDSITKVSGRVGEPAYRFTLAASSGQPARAHVPSPFYRDFTLIFNIKPSTPAASILFSITDSSQKFMYIGVKLSTVQSGHQKIQFFYTEPDSEASYKAASFDVPSLVNKWTLFALSVNDEQLRFYQECDTDPQVVRFERSPDPMDLDTGSGIFVGQAGGADPDKFEGEIAELKLVGDPQAFQRYCDYDGYPDEGSGDGGSGEADRKQKGNTVMTTSPPLRPVPVPPLKNPTDARIGTSEKQRVTIQQLIGDPPPKGIEAVVQAGGTSYRFISDAKTEQPALAHVPNPFYRDFSLVFEFETYNPSAAVLFSITDGSEKLIHIGVKLSAARANRRMVKFFYTKPGSAASNEMASFEVPDTTLPYVFALSVLGDQLTFNMDCEKEPEVVKIQRSPDPIVLDPRAKIFVGQAGKADNNTFKGLFSDFRLVGDPDGFQRFCDYEDYNDRNSKVSPLGPDSVSTHSTETRISGAKGEKGDSGQKGSNGDQGPSGPKGDSGRSSGSGVSSQGGERGEKGDKGGKATMLSVGMEEGLKRWRTAMGRRGGKVGGNNKVIIREERWSSKGSRGTEVGPAEMRPDQQMNSKQTKTKHLFTSKASLPVFLTRVSLALDTLAKRVNVVYRGLLVLQDLRPRFSNWVTALLCSRWLVCLDHQGHQAWMGLKDLQELTESLEKLERARLDQEVPQVFQDLQDLALVIVQVMVVILAFRVQLEKRNHIDSLFFSSKTQRTPTLSITCSLSLLHPLRVLRAIQEGPAHLGRLVWQDFQVPWDQSGPQGLLDHQVHHTLLAVVIKMRCLMPCLASEVHLDHRVHLALLVYLVSQVFQVTMELKEQKDHGDLMGFQALMDTLEHKYRAAYEYSRYHAVKGEKGDTGPPGTLEIQGLGKGFDFYTLKNELKGEIGLKGEKGEPGGGYHDPRHSGGAVGPPGAPGPRVTAFRSYEIMAAAARRQPEGSLVYVIDQTDLYVRVRDGVRQVQLGNYIPLPIESGVAVEESPPIIQAPSQPKPDSNPRYRPDTQYQTDLLYPQPSNPRYPSYTDRFNQPDGRYLDPRYPVTRPRRPPPSVPQVPIHRHTSGPALHMIALNSPQTGGMRGISGADFLCFSQAQTIGMKGTFRAFLSSKLEDLNSIVYSSNRENVPIINLKDEVLFDSWNNIFGDGRMKDNVSIYSFNGKDVLRDDTWPEKMIWHGSTSRGQRHIDNYCEAWRVGDRAVTGMASPLQSQSLLQQSSSSCSSSYIVLCVENSYIHNSRRR</sequence>
<feature type="region of interest" description="Disordered" evidence="7">
    <location>
        <begin position="221"/>
        <end position="270"/>
    </location>
</feature>
<comment type="subcellular location">
    <subcellularLocation>
        <location evidence="1">Secreted</location>
        <location evidence="1">Extracellular space</location>
        <location evidence="1">Extracellular matrix</location>
    </subcellularLocation>
</comment>
<evidence type="ECO:0000256" key="7">
    <source>
        <dbReference type="SAM" id="MobiDB-lite"/>
    </source>
</evidence>
<dbReference type="Pfam" id="PF20010">
    <property type="entry name" value="Collagen_trimer"/>
    <property type="match status" value="1"/>
</dbReference>
<dbReference type="PANTHER" id="PTHR15427:SF52">
    <property type="entry name" value="C1Q DOMAIN-CONTAINING PROTEIN"/>
    <property type="match status" value="1"/>
</dbReference>
<feature type="compositionally biased region" description="Basic and acidic residues" evidence="7">
    <location>
        <begin position="543"/>
        <end position="552"/>
    </location>
</feature>
<feature type="compositionally biased region" description="Basic and acidic residues" evidence="7">
    <location>
        <begin position="935"/>
        <end position="948"/>
    </location>
</feature>
<dbReference type="InterPro" id="IPR013320">
    <property type="entry name" value="ConA-like_dom_sf"/>
</dbReference>
<proteinExistence type="predicted"/>
<evidence type="ECO:0000256" key="2">
    <source>
        <dbReference type="ARBA" id="ARBA00022525"/>
    </source>
</evidence>
<feature type="chain" id="PRO_5045256220" description="Thrombospondin-like N-terminal domain-containing protein" evidence="8">
    <location>
        <begin position="22"/>
        <end position="1279"/>
    </location>
</feature>
<evidence type="ECO:0000256" key="3">
    <source>
        <dbReference type="ARBA" id="ARBA00022530"/>
    </source>
</evidence>
<keyword evidence="5" id="KW-0677">Repeat</keyword>
<feature type="signal peptide" evidence="8">
    <location>
        <begin position="1"/>
        <end position="21"/>
    </location>
</feature>
<evidence type="ECO:0000259" key="9">
    <source>
        <dbReference type="SMART" id="SM00210"/>
    </source>
</evidence>
<dbReference type="InterPro" id="IPR010515">
    <property type="entry name" value="Collagenase_NC10/endostatin"/>
</dbReference>
<dbReference type="SUPFAM" id="SSF49899">
    <property type="entry name" value="Concanavalin A-like lectins/glucanases"/>
    <property type="match status" value="2"/>
</dbReference>
<feature type="domain" description="Thrombospondin-like N-terminal" evidence="9">
    <location>
        <begin position="25"/>
        <end position="214"/>
    </location>
</feature>
<feature type="region of interest" description="Disordered" evidence="7">
    <location>
        <begin position="594"/>
        <end position="615"/>
    </location>
</feature>
<feature type="compositionally biased region" description="Low complexity" evidence="7">
    <location>
        <begin position="522"/>
        <end position="541"/>
    </location>
</feature>
<dbReference type="PANTHER" id="PTHR15427">
    <property type="entry name" value="EMILIN ELASTIN MICROFIBRIL INTERFACE-LOCATED PROTEIN ELASTIN MICROFIBRIL INTERFACER"/>
    <property type="match status" value="1"/>
</dbReference>
<dbReference type="Gene3D" id="3.10.100.10">
    <property type="entry name" value="Mannose-Binding Protein A, subunit A"/>
    <property type="match status" value="1"/>
</dbReference>
<evidence type="ECO:0000313" key="11">
    <source>
        <dbReference type="Proteomes" id="UP001444071"/>
    </source>
</evidence>
<protein>
    <recommendedName>
        <fullName evidence="9">Thrombospondin-like N-terminal domain-containing protein</fullName>
    </recommendedName>
</protein>
<accession>A0ABV0WN05</accession>
<comment type="caution">
    <text evidence="10">The sequence shown here is derived from an EMBL/GenBank/DDBJ whole genome shotgun (WGS) entry which is preliminary data.</text>
</comment>
<evidence type="ECO:0000256" key="4">
    <source>
        <dbReference type="ARBA" id="ARBA00022729"/>
    </source>
</evidence>
<dbReference type="Pfam" id="PF06482">
    <property type="entry name" value="Endostatin"/>
    <property type="match status" value="1"/>
</dbReference>
<dbReference type="SMART" id="SM00210">
    <property type="entry name" value="TSPN"/>
    <property type="match status" value="2"/>
</dbReference>
<keyword evidence="6" id="KW-0176">Collagen</keyword>
<evidence type="ECO:0000256" key="6">
    <source>
        <dbReference type="ARBA" id="ARBA00023119"/>
    </source>
</evidence>
<keyword evidence="11" id="KW-1185">Reference proteome</keyword>
<dbReference type="SUPFAM" id="SSF56436">
    <property type="entry name" value="C-type lectin-like"/>
    <property type="match status" value="1"/>
</dbReference>
<feature type="region of interest" description="Disordered" evidence="7">
    <location>
        <begin position="935"/>
        <end position="958"/>
    </location>
</feature>
<organism evidence="10 11">
    <name type="scientific">Xenotaenia resolanae</name>
    <dbReference type="NCBI Taxonomy" id="208358"/>
    <lineage>
        <taxon>Eukaryota</taxon>
        <taxon>Metazoa</taxon>
        <taxon>Chordata</taxon>
        <taxon>Craniata</taxon>
        <taxon>Vertebrata</taxon>
        <taxon>Euteleostomi</taxon>
        <taxon>Actinopterygii</taxon>
        <taxon>Neopterygii</taxon>
        <taxon>Teleostei</taxon>
        <taxon>Neoteleostei</taxon>
        <taxon>Acanthomorphata</taxon>
        <taxon>Ovalentaria</taxon>
        <taxon>Atherinomorphae</taxon>
        <taxon>Cyprinodontiformes</taxon>
        <taxon>Goodeidae</taxon>
        <taxon>Xenotaenia</taxon>
    </lineage>
</organism>
<feature type="region of interest" description="Disordered" evidence="7">
    <location>
        <begin position="479"/>
        <end position="558"/>
    </location>
</feature>
<dbReference type="Gene3D" id="2.60.120.200">
    <property type="match status" value="2"/>
</dbReference>
<keyword evidence="4 8" id="KW-0732">Signal</keyword>
<gene>
    <name evidence="10" type="ORF">XENORESO_014487</name>
</gene>
<dbReference type="InterPro" id="IPR050392">
    <property type="entry name" value="Collagen/C1q_domain"/>
</dbReference>
<dbReference type="InterPro" id="IPR045463">
    <property type="entry name" value="XV/XVIII_trimerization_dom"/>
</dbReference>
<dbReference type="EMBL" id="JAHRIM010060098">
    <property type="protein sequence ID" value="MEQ2270459.1"/>
    <property type="molecule type" value="Genomic_DNA"/>
</dbReference>